<dbReference type="GeneID" id="20669872"/>
<feature type="compositionally biased region" description="Polar residues" evidence="1">
    <location>
        <begin position="1"/>
        <end position="10"/>
    </location>
</feature>
<evidence type="ECO:0000256" key="1">
    <source>
        <dbReference type="SAM" id="MobiDB-lite"/>
    </source>
</evidence>
<dbReference type="EMBL" id="KI925455">
    <property type="protein sequence ID" value="ETW86045.1"/>
    <property type="molecule type" value="Genomic_DNA"/>
</dbReference>
<dbReference type="Proteomes" id="UP000030671">
    <property type="component" value="Unassembled WGS sequence"/>
</dbReference>
<dbReference type="OrthoDB" id="2382881at2759"/>
<keyword evidence="3" id="KW-1185">Reference proteome</keyword>
<dbReference type="HOGENOM" id="CLU_084505_0_0_1"/>
<sequence length="222" mass="24575">MDSWPTSTKARTADQKRKGKQKRTTKGFPLHFEAGAVTAATLQQNDGRLVWASVSKNIKGTVGRKLVPRGNGVNAFPVTRSPLLPKSPITKYQLYEQGVHFLRTCHPDVDIPSDLIRDEIVADTQESARLEIFDPFLGNNIDSAHWAFGPEKSSFLAFPMGETTSELNISPIRFPKEGNVVFRPFAYPIESFTTPIRQIVSSPSEDLRSKSLSSPTVLCSSL</sequence>
<proteinExistence type="predicted"/>
<protein>
    <submittedName>
        <fullName evidence="2">Uncharacterized protein</fullName>
    </submittedName>
</protein>
<gene>
    <name evidence="2" type="ORF">HETIRDRAFT_311448</name>
</gene>
<accession>W4KL14</accession>
<evidence type="ECO:0000313" key="3">
    <source>
        <dbReference type="Proteomes" id="UP000030671"/>
    </source>
</evidence>
<evidence type="ECO:0000313" key="2">
    <source>
        <dbReference type="EMBL" id="ETW86045.1"/>
    </source>
</evidence>
<dbReference type="KEGG" id="hir:HETIRDRAFT_311448"/>
<name>W4KL14_HETIT</name>
<dbReference type="AlphaFoldDB" id="W4KL14"/>
<organism evidence="2 3">
    <name type="scientific">Heterobasidion irregulare (strain TC 32-1)</name>
    <dbReference type="NCBI Taxonomy" id="747525"/>
    <lineage>
        <taxon>Eukaryota</taxon>
        <taxon>Fungi</taxon>
        <taxon>Dikarya</taxon>
        <taxon>Basidiomycota</taxon>
        <taxon>Agaricomycotina</taxon>
        <taxon>Agaricomycetes</taxon>
        <taxon>Russulales</taxon>
        <taxon>Bondarzewiaceae</taxon>
        <taxon>Heterobasidion</taxon>
        <taxon>Heterobasidion annosum species complex</taxon>
    </lineage>
</organism>
<dbReference type="RefSeq" id="XP_009542828.1">
    <property type="nucleotide sequence ID" value="XM_009544533.1"/>
</dbReference>
<feature type="region of interest" description="Disordered" evidence="1">
    <location>
        <begin position="1"/>
        <end position="27"/>
    </location>
</feature>
<reference evidence="2 3" key="1">
    <citation type="journal article" date="2012" name="New Phytol.">
        <title>Insight into trade-off between wood decay and parasitism from the genome of a fungal forest pathogen.</title>
        <authorList>
            <person name="Olson A."/>
            <person name="Aerts A."/>
            <person name="Asiegbu F."/>
            <person name="Belbahri L."/>
            <person name="Bouzid O."/>
            <person name="Broberg A."/>
            <person name="Canback B."/>
            <person name="Coutinho P.M."/>
            <person name="Cullen D."/>
            <person name="Dalman K."/>
            <person name="Deflorio G."/>
            <person name="van Diepen L.T."/>
            <person name="Dunand C."/>
            <person name="Duplessis S."/>
            <person name="Durling M."/>
            <person name="Gonthier P."/>
            <person name="Grimwood J."/>
            <person name="Fossdal C.G."/>
            <person name="Hansson D."/>
            <person name="Henrissat B."/>
            <person name="Hietala A."/>
            <person name="Himmelstrand K."/>
            <person name="Hoffmeister D."/>
            <person name="Hogberg N."/>
            <person name="James T.Y."/>
            <person name="Karlsson M."/>
            <person name="Kohler A."/>
            <person name="Kues U."/>
            <person name="Lee Y.H."/>
            <person name="Lin Y.C."/>
            <person name="Lind M."/>
            <person name="Lindquist E."/>
            <person name="Lombard V."/>
            <person name="Lucas S."/>
            <person name="Lunden K."/>
            <person name="Morin E."/>
            <person name="Murat C."/>
            <person name="Park J."/>
            <person name="Raffaello T."/>
            <person name="Rouze P."/>
            <person name="Salamov A."/>
            <person name="Schmutz J."/>
            <person name="Solheim H."/>
            <person name="Stahlberg J."/>
            <person name="Velez H."/>
            <person name="de Vries R.P."/>
            <person name="Wiebenga A."/>
            <person name="Woodward S."/>
            <person name="Yakovlev I."/>
            <person name="Garbelotto M."/>
            <person name="Martin F."/>
            <person name="Grigoriev I.V."/>
            <person name="Stenlid J."/>
        </authorList>
    </citation>
    <scope>NUCLEOTIDE SEQUENCE [LARGE SCALE GENOMIC DNA]</scope>
    <source>
        <strain evidence="2 3">TC 32-1</strain>
    </source>
</reference>
<dbReference type="InParanoid" id="W4KL14"/>